<dbReference type="EMBL" id="CP116346">
    <property type="protein sequence ID" value="WIT13255.1"/>
    <property type="molecule type" value="Genomic_DNA"/>
</dbReference>
<sequence>MMKTSLASLSLLLGLCASAGATVLNFDGAAGCASDWFGAGPGADCDPGLGGPVLQGFGDQAGLHIEYRDLSTPDNWSLSWWKDGYNDLPGALYAGSDDAGSHASITLQALPGYQVKLNGFALGAYLNSSLGTQVHVYEIGGAQTLMQGAATAGDANTNTATTFSFAAGASSQGWVIEWQDSAYNVGLGRLDFEVTAVPEPQSALLLLAGLVAVGGLARQRRLH</sequence>
<reference evidence="3" key="1">
    <citation type="submission" date="2023-01" db="EMBL/GenBank/DDBJ databases">
        <title>Whole genome sequence of Paucibacter sp. S2-9 isolated from pond sediment.</title>
        <authorList>
            <person name="Jung J.Y."/>
        </authorList>
    </citation>
    <scope>NUCLEOTIDE SEQUENCE</scope>
    <source>
        <strain evidence="3">S2-9</strain>
    </source>
</reference>
<organism evidence="3 4">
    <name type="scientific">Paucibacter sediminis</name>
    <dbReference type="NCBI Taxonomy" id="3019553"/>
    <lineage>
        <taxon>Bacteria</taxon>
        <taxon>Pseudomonadati</taxon>
        <taxon>Pseudomonadota</taxon>
        <taxon>Betaproteobacteria</taxon>
        <taxon>Burkholderiales</taxon>
        <taxon>Sphaerotilaceae</taxon>
        <taxon>Roseateles</taxon>
    </lineage>
</organism>
<accession>A0AA95NFD1</accession>
<feature type="domain" description="Ice-binding protein C-terminal" evidence="2">
    <location>
        <begin position="196"/>
        <end position="221"/>
    </location>
</feature>
<keyword evidence="1" id="KW-0732">Signal</keyword>
<name>A0AA95NFD1_9BURK</name>
<evidence type="ECO:0000259" key="2">
    <source>
        <dbReference type="Pfam" id="PF07589"/>
    </source>
</evidence>
<dbReference type="AlphaFoldDB" id="A0AA95NFD1"/>
<feature type="signal peptide" evidence="1">
    <location>
        <begin position="1"/>
        <end position="21"/>
    </location>
</feature>
<feature type="chain" id="PRO_5041685124" evidence="1">
    <location>
        <begin position="22"/>
        <end position="223"/>
    </location>
</feature>
<keyword evidence="4" id="KW-1185">Reference proteome</keyword>
<dbReference type="KEGG" id="pais:PFX98_06495"/>
<dbReference type="Pfam" id="PF07589">
    <property type="entry name" value="PEP-CTERM"/>
    <property type="match status" value="1"/>
</dbReference>
<protein>
    <submittedName>
        <fullName evidence="3">PEP-CTERM sorting domain-containing protein</fullName>
    </submittedName>
</protein>
<dbReference type="NCBIfam" id="TIGR02595">
    <property type="entry name" value="PEP_CTERM"/>
    <property type="match status" value="1"/>
</dbReference>
<proteinExistence type="predicted"/>
<dbReference type="RefSeq" id="WP_285234365.1">
    <property type="nucleotide sequence ID" value="NZ_CP116346.1"/>
</dbReference>
<evidence type="ECO:0000256" key="1">
    <source>
        <dbReference type="SAM" id="SignalP"/>
    </source>
</evidence>
<evidence type="ECO:0000313" key="3">
    <source>
        <dbReference type="EMBL" id="WIT13255.1"/>
    </source>
</evidence>
<dbReference type="InterPro" id="IPR013424">
    <property type="entry name" value="Ice-binding_C"/>
</dbReference>
<dbReference type="Proteomes" id="UP001177769">
    <property type="component" value="Chromosome"/>
</dbReference>
<gene>
    <name evidence="3" type="ORF">PFX98_06495</name>
</gene>
<evidence type="ECO:0000313" key="4">
    <source>
        <dbReference type="Proteomes" id="UP001177769"/>
    </source>
</evidence>